<evidence type="ECO:0000256" key="9">
    <source>
        <dbReference type="PIRNR" id="PIRNR003128"/>
    </source>
</evidence>
<evidence type="ECO:0000256" key="8">
    <source>
        <dbReference type="ARBA" id="ARBA00033408"/>
    </source>
</evidence>
<keyword evidence="6" id="KW-0067">ATP-binding</keyword>
<keyword evidence="4" id="KW-0547">Nucleotide-binding</keyword>
<dbReference type="SUPFAM" id="SSF52540">
    <property type="entry name" value="P-loop containing nucleoside triphosphate hydrolases"/>
    <property type="match status" value="2"/>
</dbReference>
<dbReference type="InterPro" id="IPR027417">
    <property type="entry name" value="P-loop_NTPase"/>
</dbReference>
<feature type="coiled-coil region" evidence="10">
    <location>
        <begin position="153"/>
        <end position="221"/>
    </location>
</feature>
<dbReference type="Proteomes" id="UP000831151">
    <property type="component" value="Chromosome"/>
</dbReference>
<evidence type="ECO:0000256" key="6">
    <source>
        <dbReference type="ARBA" id="ARBA00022840"/>
    </source>
</evidence>
<dbReference type="KEGG" id="fms:M1R53_04165"/>
<reference evidence="12" key="1">
    <citation type="submission" date="2022-04" db="EMBL/GenBank/DDBJ databases">
        <title>Complete genome sequences of Ezakiella coagulans and Fenollaria massiliensis.</title>
        <authorList>
            <person name="France M.T."/>
            <person name="Clifford J."/>
            <person name="Narina S."/>
            <person name="Rutt L."/>
            <person name="Ravel J."/>
        </authorList>
    </citation>
    <scope>NUCLEOTIDE SEQUENCE</scope>
    <source>
        <strain evidence="12">C0061C2</strain>
    </source>
</reference>
<gene>
    <name evidence="12" type="primary">recN</name>
    <name evidence="12" type="ORF">M1R53_04165</name>
</gene>
<dbReference type="InterPro" id="IPR003395">
    <property type="entry name" value="RecF/RecN/SMC_N"/>
</dbReference>
<evidence type="ECO:0000256" key="10">
    <source>
        <dbReference type="SAM" id="Coils"/>
    </source>
</evidence>
<dbReference type="PANTHER" id="PTHR11059:SF0">
    <property type="entry name" value="DNA REPAIR PROTEIN RECN"/>
    <property type="match status" value="1"/>
</dbReference>
<comment type="function">
    <text evidence="1 9">May be involved in recombinational repair of damaged DNA.</text>
</comment>
<dbReference type="InterPro" id="IPR004604">
    <property type="entry name" value="DNA_recomb/repair_RecN"/>
</dbReference>
<dbReference type="Pfam" id="PF02463">
    <property type="entry name" value="SMC_N"/>
    <property type="match status" value="1"/>
</dbReference>
<keyword evidence="10" id="KW-0175">Coiled coil</keyword>
<sequence>MLKKLYIKDFAIIDSLELDFDNGFSAISGETGSGKSIIVDALAVVLGAKASKNQIRDGKEFSSIEAHIDLDNKKLSKINQILNAKLKSPIILKRIIYRDKSSENYINDMSITLKDLSEISNISINILGQKEQFTLLDKNEHIYILDYFGDNEYKSLLGEIEDLYNKIDKTNKRLKELPRNQKEIDNQIDFIEFQKNEIDKAEILEGEDEELEAEIKRLNSSEDIKKTSYKINQILRESENYSVDTLLSDASNLVDDLKEYSKDAASWYEKLMDYQELIKDINEEINYFSDSIDYDQERLYELNKRIDEINKIKYKYGNTISDINIYREDLDKKLKEIKNIEIERENLEKSLIDYKKTFDIKADELSTKRKALAKKISKMLEDELKTLNMNNIQVEISVEAKKAMKDYGYDEVEILMSANKGQSVKPISEIISGGEMSRLMLAIKNLGADFDNIDTIIFDEIDAGLSGYTASCLANKLKELSNKYQIISISHLPQILAKAKEHYLVEKANENESTISHVRRLDYDGRVLELARLLSSGKISDIAIKNAKELLKSEE</sequence>
<evidence type="ECO:0000256" key="5">
    <source>
        <dbReference type="ARBA" id="ARBA00022763"/>
    </source>
</evidence>
<dbReference type="GO" id="GO:0006310">
    <property type="term" value="P:DNA recombination"/>
    <property type="evidence" value="ECO:0007669"/>
    <property type="project" value="InterPro"/>
</dbReference>
<keyword evidence="7 9" id="KW-0234">DNA repair</keyword>
<dbReference type="Gene3D" id="3.40.50.300">
    <property type="entry name" value="P-loop containing nucleotide triphosphate hydrolases"/>
    <property type="match status" value="2"/>
</dbReference>
<evidence type="ECO:0000256" key="1">
    <source>
        <dbReference type="ARBA" id="ARBA00003618"/>
    </source>
</evidence>
<evidence type="ECO:0000256" key="4">
    <source>
        <dbReference type="ARBA" id="ARBA00022741"/>
    </source>
</evidence>
<feature type="domain" description="RecF/RecN/SMC N-terminal" evidence="11">
    <location>
        <begin position="1"/>
        <end position="512"/>
    </location>
</feature>
<organism evidence="12 13">
    <name type="scientific">Fenollaria massiliensis</name>
    <dbReference type="NCBI Taxonomy" id="938288"/>
    <lineage>
        <taxon>Bacteria</taxon>
        <taxon>Bacillati</taxon>
        <taxon>Bacillota</taxon>
        <taxon>Clostridia</taxon>
        <taxon>Eubacteriales</taxon>
        <taxon>Fenollaria</taxon>
    </lineage>
</organism>
<dbReference type="GO" id="GO:0043590">
    <property type="term" value="C:bacterial nucleoid"/>
    <property type="evidence" value="ECO:0007669"/>
    <property type="project" value="TreeGrafter"/>
</dbReference>
<dbReference type="EMBL" id="CP096649">
    <property type="protein sequence ID" value="UQK59850.1"/>
    <property type="molecule type" value="Genomic_DNA"/>
</dbReference>
<name>A0A9E7DKU8_9FIRM</name>
<comment type="similarity">
    <text evidence="2 9">Belongs to the RecN family.</text>
</comment>
<dbReference type="PIRSF" id="PIRSF003128">
    <property type="entry name" value="RecN"/>
    <property type="match status" value="1"/>
</dbReference>
<dbReference type="NCBIfam" id="TIGR00634">
    <property type="entry name" value="recN"/>
    <property type="match status" value="1"/>
</dbReference>
<dbReference type="CDD" id="cd03241">
    <property type="entry name" value="ABC_RecN"/>
    <property type="match status" value="1"/>
</dbReference>
<evidence type="ECO:0000256" key="3">
    <source>
        <dbReference type="ARBA" id="ARBA00021315"/>
    </source>
</evidence>
<dbReference type="RefSeq" id="WP_249243181.1">
    <property type="nucleotide sequence ID" value="NZ_CP096649.1"/>
</dbReference>
<dbReference type="GO" id="GO:0006281">
    <property type="term" value="P:DNA repair"/>
    <property type="evidence" value="ECO:0007669"/>
    <property type="project" value="UniProtKB-KW"/>
</dbReference>
<keyword evidence="13" id="KW-1185">Reference proteome</keyword>
<evidence type="ECO:0000313" key="13">
    <source>
        <dbReference type="Proteomes" id="UP000831151"/>
    </source>
</evidence>
<dbReference type="PANTHER" id="PTHR11059">
    <property type="entry name" value="DNA REPAIR PROTEIN RECN"/>
    <property type="match status" value="1"/>
</dbReference>
<dbReference type="AlphaFoldDB" id="A0A9E7DKU8"/>
<proteinExistence type="inferred from homology"/>
<protein>
    <recommendedName>
        <fullName evidence="3 9">DNA repair protein RecN</fullName>
    </recommendedName>
    <alternativeName>
        <fullName evidence="8 9">Recombination protein N</fullName>
    </alternativeName>
</protein>
<evidence type="ECO:0000256" key="2">
    <source>
        <dbReference type="ARBA" id="ARBA00009441"/>
    </source>
</evidence>
<evidence type="ECO:0000256" key="7">
    <source>
        <dbReference type="ARBA" id="ARBA00023204"/>
    </source>
</evidence>
<dbReference type="GO" id="GO:0005524">
    <property type="term" value="F:ATP binding"/>
    <property type="evidence" value="ECO:0007669"/>
    <property type="project" value="UniProtKB-KW"/>
</dbReference>
<accession>A0A9E7DKU8</accession>
<evidence type="ECO:0000259" key="11">
    <source>
        <dbReference type="Pfam" id="PF02463"/>
    </source>
</evidence>
<feature type="coiled-coil region" evidence="10">
    <location>
        <begin position="323"/>
        <end position="382"/>
    </location>
</feature>
<dbReference type="GO" id="GO:0009432">
    <property type="term" value="P:SOS response"/>
    <property type="evidence" value="ECO:0007669"/>
    <property type="project" value="TreeGrafter"/>
</dbReference>
<evidence type="ECO:0000313" key="12">
    <source>
        <dbReference type="EMBL" id="UQK59850.1"/>
    </source>
</evidence>
<keyword evidence="5 9" id="KW-0227">DNA damage</keyword>